<name>A0A085MHQ1_9BILA</name>
<feature type="region of interest" description="Disordered" evidence="1">
    <location>
        <begin position="118"/>
        <end position="140"/>
    </location>
</feature>
<organism evidence="2 4">
    <name type="scientific">Trichuris suis</name>
    <name type="common">pig whipworm</name>
    <dbReference type="NCBI Taxonomy" id="68888"/>
    <lineage>
        <taxon>Eukaryota</taxon>
        <taxon>Metazoa</taxon>
        <taxon>Ecdysozoa</taxon>
        <taxon>Nematoda</taxon>
        <taxon>Enoplea</taxon>
        <taxon>Dorylaimia</taxon>
        <taxon>Trichinellida</taxon>
        <taxon>Trichuridae</taxon>
        <taxon>Trichuris</taxon>
    </lineage>
</organism>
<sequence length="140" mass="15932">MTSTIIMRRRNGVRRPIYEKSPSDCSRQPPNRNSLSTCPTVWLSLSRPGTPVYVKCEVRDKLQPKWGPGWTVIQQYESGTVRLLHDTGIEKVLHLTKVRPLCPRPAQMSSLEMVHVPLDPLHGPPDASTSRPQRHRRPPV</sequence>
<feature type="region of interest" description="Disordered" evidence="1">
    <location>
        <begin position="11"/>
        <end position="32"/>
    </location>
</feature>
<keyword evidence="4" id="KW-1185">Reference proteome</keyword>
<evidence type="ECO:0000313" key="3">
    <source>
        <dbReference type="EMBL" id="KFD64800.1"/>
    </source>
</evidence>
<feature type="compositionally biased region" description="Polar residues" evidence="1">
    <location>
        <begin position="23"/>
        <end position="32"/>
    </location>
</feature>
<evidence type="ECO:0000313" key="4">
    <source>
        <dbReference type="Proteomes" id="UP000030764"/>
    </source>
</evidence>
<evidence type="ECO:0000256" key="1">
    <source>
        <dbReference type="SAM" id="MobiDB-lite"/>
    </source>
</evidence>
<dbReference type="Proteomes" id="UP000030764">
    <property type="component" value="Unassembled WGS sequence"/>
</dbReference>
<dbReference type="AlphaFoldDB" id="A0A085MHQ1"/>
<dbReference type="EMBL" id="KL367550">
    <property type="protein sequence ID" value="KFD64800.1"/>
    <property type="molecule type" value="Genomic_DNA"/>
</dbReference>
<dbReference type="Proteomes" id="UP000030758">
    <property type="component" value="Unassembled WGS sequence"/>
</dbReference>
<proteinExistence type="predicted"/>
<dbReference type="EMBL" id="KL363192">
    <property type="protein sequence ID" value="KFD56747.1"/>
    <property type="molecule type" value="Genomic_DNA"/>
</dbReference>
<evidence type="ECO:0000313" key="2">
    <source>
        <dbReference type="EMBL" id="KFD56747.1"/>
    </source>
</evidence>
<accession>A0A085MHQ1</accession>
<gene>
    <name evidence="2" type="ORF">M513_02424</name>
    <name evidence="3" type="ORF">M514_02424</name>
</gene>
<protein>
    <submittedName>
        <fullName evidence="2">Uncharacterized protein</fullName>
    </submittedName>
</protein>
<reference evidence="2 4" key="1">
    <citation type="journal article" date="2014" name="Nat. Genet.">
        <title>Genome and transcriptome of the porcine whipworm Trichuris suis.</title>
        <authorList>
            <person name="Jex A.R."/>
            <person name="Nejsum P."/>
            <person name="Schwarz E.M."/>
            <person name="Hu L."/>
            <person name="Young N.D."/>
            <person name="Hall R.S."/>
            <person name="Korhonen P.K."/>
            <person name="Liao S."/>
            <person name="Thamsborg S."/>
            <person name="Xia J."/>
            <person name="Xu P."/>
            <person name="Wang S."/>
            <person name="Scheerlinck J.P."/>
            <person name="Hofmann A."/>
            <person name="Sternberg P.W."/>
            <person name="Wang J."/>
            <person name="Gasser R.B."/>
        </authorList>
    </citation>
    <scope>NUCLEOTIDE SEQUENCE [LARGE SCALE GENOMIC DNA]</scope>
    <source>
        <strain evidence="3">DCEP-RM93F</strain>
        <strain evidence="2">DCEP-RM93M</strain>
    </source>
</reference>